<dbReference type="InterPro" id="IPR027417">
    <property type="entry name" value="P-loop_NTPase"/>
</dbReference>
<dbReference type="Gene3D" id="3.40.50.300">
    <property type="entry name" value="P-loop containing nucleotide triphosphate hydrolases"/>
    <property type="match status" value="1"/>
</dbReference>
<protein>
    <submittedName>
        <fullName evidence="2">TIGR03943 family protein</fullName>
    </submittedName>
</protein>
<dbReference type="NCBIfam" id="TIGR03943">
    <property type="entry name" value="TIGR03943 family putative permease subunit"/>
    <property type="match status" value="1"/>
</dbReference>
<organism evidence="2 3">
    <name type="scientific">Hydrogeniiclostridium mannosilyticum</name>
    <dbReference type="NCBI Taxonomy" id="2764322"/>
    <lineage>
        <taxon>Bacteria</taxon>
        <taxon>Bacillati</taxon>
        <taxon>Bacillota</taxon>
        <taxon>Clostridia</taxon>
        <taxon>Eubacteriales</taxon>
        <taxon>Acutalibacteraceae</taxon>
        <taxon>Hydrogeniiclostridium</taxon>
    </lineage>
</organism>
<comment type="caution">
    <text evidence="2">The sequence shown here is derived from an EMBL/GenBank/DDBJ whole genome shotgun (WGS) entry which is preliminary data.</text>
</comment>
<name>A0A328UG79_9FIRM</name>
<feature type="domain" description="DUF1980" evidence="1">
    <location>
        <begin position="192"/>
        <end position="313"/>
    </location>
</feature>
<dbReference type="InterPro" id="IPR048447">
    <property type="entry name" value="DUF1980_C"/>
</dbReference>
<reference evidence="2 3" key="1">
    <citation type="submission" date="2018-06" db="EMBL/GenBank/DDBJ databases">
        <title>Noncontiguous genome sequence of Ruminococcaceae bacterium ASD2818.</title>
        <authorList>
            <person name="Chaplin A.V."/>
            <person name="Sokolova S.R."/>
            <person name="Kochetkova T.O."/>
            <person name="Goltsov A.Y."/>
            <person name="Trofimov D.Y."/>
            <person name="Efimov B.A."/>
        </authorList>
    </citation>
    <scope>NUCLEOTIDE SEQUENCE [LARGE SCALE GENOMIC DNA]</scope>
    <source>
        <strain evidence="2 3">ASD2818</strain>
    </source>
</reference>
<dbReference type="EMBL" id="QLYR01000013">
    <property type="protein sequence ID" value="RAQ22454.1"/>
    <property type="molecule type" value="Genomic_DNA"/>
</dbReference>
<dbReference type="PANTHER" id="PTHR40047:SF1">
    <property type="entry name" value="UPF0703 PROTEIN YCGQ"/>
    <property type="match status" value="1"/>
</dbReference>
<dbReference type="AlphaFoldDB" id="A0A328UG79"/>
<evidence type="ECO:0000313" key="2">
    <source>
        <dbReference type="EMBL" id="RAQ22454.1"/>
    </source>
</evidence>
<keyword evidence="3" id="KW-1185">Reference proteome</keyword>
<evidence type="ECO:0000259" key="1">
    <source>
        <dbReference type="Pfam" id="PF21537"/>
    </source>
</evidence>
<sequence>MPIPVYLFVGFLESGKTSFIQETMEDPRFNAGEKTLLLLCEEGVEEYEPSKFVGGGKNVAVEVLEAPEELTREKLESFQKQHRMQRVVLEYNGMWMLSVLQQALPKDWQIYQCFMTVDAATFENYMANMGPLMADKIGVAEFVAFNRCTQQLDKKKFHKAVRLFNRRADIAFEYPSGRVEYDDIVDELPFDLNADVIEIGDEDFGLWYLDASDNPKKYVGKTVRFTAMVYRSDKLPKNTFVPGRFGMTCCAEDISFVGFLCKYDQAQALENESWIRITAEVKCKYHAVYQGEGPILIAKGIEPAEKPKEELVYFR</sequence>
<dbReference type="InterPro" id="IPR052955">
    <property type="entry name" value="UPF0703_membrane_permease"/>
</dbReference>
<accession>A0A328UG79</accession>
<gene>
    <name evidence="2" type="ORF">DPQ25_13120</name>
</gene>
<dbReference type="Pfam" id="PF21537">
    <property type="entry name" value="DUF1980_C"/>
    <property type="match status" value="1"/>
</dbReference>
<dbReference type="InterPro" id="IPR015402">
    <property type="entry name" value="DUF1980"/>
</dbReference>
<proteinExistence type="predicted"/>
<evidence type="ECO:0000313" key="3">
    <source>
        <dbReference type="Proteomes" id="UP000249377"/>
    </source>
</evidence>
<dbReference type="Proteomes" id="UP000249377">
    <property type="component" value="Unassembled WGS sequence"/>
</dbReference>
<dbReference type="PANTHER" id="PTHR40047">
    <property type="entry name" value="UPF0703 PROTEIN YCGQ"/>
    <property type="match status" value="1"/>
</dbReference>